<evidence type="ECO:0000259" key="1">
    <source>
        <dbReference type="PROSITE" id="PS50222"/>
    </source>
</evidence>
<accession>A0A239E343</accession>
<feature type="domain" description="EF-hand" evidence="1">
    <location>
        <begin position="5"/>
        <end position="40"/>
    </location>
</feature>
<dbReference type="SUPFAM" id="SSF47473">
    <property type="entry name" value="EF-hand"/>
    <property type="match status" value="1"/>
</dbReference>
<sequence length="85" mass="9388">MTTRPTGDDLLAVFRRADLGGDEKLDLMEFTLVLDELGLSWTRAETQDRFEKADSNLDGFISYGEFRAILESQGWVGGPLPGAHA</sequence>
<organism evidence="2 3">
    <name type="scientific">Actinomadura mexicana</name>
    <dbReference type="NCBI Taxonomy" id="134959"/>
    <lineage>
        <taxon>Bacteria</taxon>
        <taxon>Bacillati</taxon>
        <taxon>Actinomycetota</taxon>
        <taxon>Actinomycetes</taxon>
        <taxon>Streptosporangiales</taxon>
        <taxon>Thermomonosporaceae</taxon>
        <taxon>Actinomadura</taxon>
    </lineage>
</organism>
<dbReference type="Pfam" id="PF13499">
    <property type="entry name" value="EF-hand_7"/>
    <property type="match status" value="1"/>
</dbReference>
<name>A0A239E343_9ACTN</name>
<dbReference type="SMART" id="SM00054">
    <property type="entry name" value="EFh"/>
    <property type="match status" value="2"/>
</dbReference>
<feature type="domain" description="EF-hand" evidence="1">
    <location>
        <begin position="41"/>
        <end position="76"/>
    </location>
</feature>
<dbReference type="OrthoDB" id="3480149at2"/>
<evidence type="ECO:0000313" key="3">
    <source>
        <dbReference type="Proteomes" id="UP000198420"/>
    </source>
</evidence>
<dbReference type="GO" id="GO:0005509">
    <property type="term" value="F:calcium ion binding"/>
    <property type="evidence" value="ECO:0007669"/>
    <property type="project" value="InterPro"/>
</dbReference>
<dbReference type="CDD" id="cd00051">
    <property type="entry name" value="EFh"/>
    <property type="match status" value="1"/>
</dbReference>
<dbReference type="Gene3D" id="1.10.238.10">
    <property type="entry name" value="EF-hand"/>
    <property type="match status" value="1"/>
</dbReference>
<dbReference type="InterPro" id="IPR011992">
    <property type="entry name" value="EF-hand-dom_pair"/>
</dbReference>
<dbReference type="AlphaFoldDB" id="A0A239E343"/>
<keyword evidence="3" id="KW-1185">Reference proteome</keyword>
<evidence type="ECO:0000313" key="2">
    <source>
        <dbReference type="EMBL" id="SNS38413.1"/>
    </source>
</evidence>
<protein>
    <recommendedName>
        <fullName evidence="1">EF-hand domain-containing protein</fullName>
    </recommendedName>
</protein>
<dbReference type="Proteomes" id="UP000198420">
    <property type="component" value="Unassembled WGS sequence"/>
</dbReference>
<dbReference type="EMBL" id="FZNP01000016">
    <property type="protein sequence ID" value="SNS38413.1"/>
    <property type="molecule type" value="Genomic_DNA"/>
</dbReference>
<dbReference type="PROSITE" id="PS50222">
    <property type="entry name" value="EF_HAND_2"/>
    <property type="match status" value="2"/>
</dbReference>
<reference evidence="3" key="1">
    <citation type="submission" date="2017-06" db="EMBL/GenBank/DDBJ databases">
        <authorList>
            <person name="Varghese N."/>
            <person name="Submissions S."/>
        </authorList>
    </citation>
    <scope>NUCLEOTIDE SEQUENCE [LARGE SCALE GENOMIC DNA]</scope>
    <source>
        <strain evidence="3">DSM 44485</strain>
    </source>
</reference>
<dbReference type="InterPro" id="IPR002048">
    <property type="entry name" value="EF_hand_dom"/>
</dbReference>
<proteinExistence type="predicted"/>
<dbReference type="RefSeq" id="WP_089315726.1">
    <property type="nucleotide sequence ID" value="NZ_FZNP01000016.1"/>
</dbReference>
<gene>
    <name evidence="2" type="ORF">SAMN06265355_11645</name>
</gene>